<keyword evidence="9" id="KW-0472">Membrane</keyword>
<evidence type="ECO:0000313" key="15">
    <source>
        <dbReference type="Proteomes" id="UP001250753"/>
    </source>
</evidence>
<evidence type="ECO:0000256" key="11">
    <source>
        <dbReference type="ARBA" id="ARBA00025270"/>
    </source>
</evidence>
<evidence type="ECO:0000256" key="7">
    <source>
        <dbReference type="ARBA" id="ARBA00022989"/>
    </source>
</evidence>
<keyword evidence="5" id="KW-0812">Transmembrane</keyword>
<evidence type="ECO:0000256" key="12">
    <source>
        <dbReference type="ARBA" id="ARBA00030266"/>
    </source>
</evidence>
<evidence type="ECO:0000256" key="2">
    <source>
        <dbReference type="ARBA" id="ARBA00010355"/>
    </source>
</evidence>
<comment type="subcellular location">
    <subcellularLocation>
        <location evidence="1">Host endoplasmic reticulum membrane</location>
    </subcellularLocation>
</comment>
<proteinExistence type="inferred from homology"/>
<accession>A0A977TNN5</accession>
<keyword evidence="8" id="KW-0916">Viral movement protein</keyword>
<name>A0A977TNN5_9VIRU</name>
<reference evidence="14" key="1">
    <citation type="submission" date="2022-04" db="EMBL/GenBank/DDBJ databases">
        <title>Identification and Characterization of Three Novel Carlaviruses and One Novel Amalgavirus Associated with Pseudostellaria heterophylla Mosaic Disease.</title>
        <authorList>
            <person name="Wang R."/>
            <person name="Li Y."/>
            <person name="Ding W."/>
        </authorList>
    </citation>
    <scope>NUCLEOTIDE SEQUENCE</scope>
    <source>
        <strain evidence="14">TZS</strain>
    </source>
</reference>
<dbReference type="EMBL" id="ON241320">
    <property type="protein sequence ID" value="UXX34106.1"/>
    <property type="molecule type" value="Genomic_RNA"/>
</dbReference>
<evidence type="ECO:0000256" key="13">
    <source>
        <dbReference type="ARBA" id="ARBA00033148"/>
    </source>
</evidence>
<dbReference type="InterPro" id="IPR003411">
    <property type="entry name" value="TGBp3"/>
</dbReference>
<keyword evidence="7" id="KW-1133">Transmembrane helix</keyword>
<dbReference type="GO" id="GO:0046740">
    <property type="term" value="P:transport of virus in host, cell to cell"/>
    <property type="evidence" value="ECO:0007669"/>
    <property type="project" value="UniProtKB-KW"/>
</dbReference>
<dbReference type="Proteomes" id="UP001250753">
    <property type="component" value="Segment"/>
</dbReference>
<evidence type="ECO:0000313" key="14">
    <source>
        <dbReference type="EMBL" id="UXX34106.1"/>
    </source>
</evidence>
<sequence length="73" mass="8133">MQPVWKSPLLIGVCTFIFCFIVLRVLDSGGQADICQIILTGESLKILNCQVNEHLVQITKNLKIPPLPESLEL</sequence>
<comment type="similarity">
    <text evidence="2">Belongs to the Tymovirales TGBp3 protein family.</text>
</comment>
<evidence type="ECO:0000256" key="1">
    <source>
        <dbReference type="ARBA" id="ARBA00004625"/>
    </source>
</evidence>
<dbReference type="Pfam" id="PF02495">
    <property type="entry name" value="TGBp3"/>
    <property type="match status" value="1"/>
</dbReference>
<evidence type="ECO:0000256" key="8">
    <source>
        <dbReference type="ARBA" id="ARBA00023031"/>
    </source>
</evidence>
<keyword evidence="6" id="KW-1043">Host membrane</keyword>
<evidence type="ECO:0000256" key="3">
    <source>
        <dbReference type="ARBA" id="ARBA00013812"/>
    </source>
</evidence>
<keyword evidence="15" id="KW-1185">Reference proteome</keyword>
<comment type="function">
    <text evidence="11">Plays a role in viral cell-to-cell propagation, by facilitating genome transport to neighboring plant cells through plasmosdesmata. May induce the formation of granular vesicles derived from the Endoplasmic reticulum, which align on actin filaments.</text>
</comment>
<evidence type="ECO:0000256" key="10">
    <source>
        <dbReference type="ARBA" id="ARBA00023184"/>
    </source>
</evidence>
<organism evidence="14 15">
    <name type="scientific">Pseudostellaria heterophylla carlavirus 2</name>
    <dbReference type="NCBI Taxonomy" id="2982811"/>
    <lineage>
        <taxon>Viruses</taxon>
        <taxon>Riboviria</taxon>
        <taxon>Orthornavirae</taxon>
        <taxon>Kitrinoviricota</taxon>
        <taxon>Alsuviricetes</taxon>
        <taxon>Tymovirales</taxon>
        <taxon>Betaflexiviridae</taxon>
        <taxon>Quinvirinae</taxon>
        <taxon>Carlavirus</taxon>
        <taxon>Carlavirus duopseudostellariae</taxon>
    </lineage>
</organism>
<evidence type="ECO:0000256" key="6">
    <source>
        <dbReference type="ARBA" id="ARBA00022870"/>
    </source>
</evidence>
<keyword evidence="10" id="KW-1038">Host endoplasmic reticulum</keyword>
<keyword evidence="4" id="KW-0813">Transport</keyword>
<evidence type="ECO:0000256" key="5">
    <source>
        <dbReference type="ARBA" id="ARBA00022692"/>
    </source>
</evidence>
<dbReference type="GO" id="GO:0044167">
    <property type="term" value="C:host cell endoplasmic reticulum membrane"/>
    <property type="evidence" value="ECO:0007669"/>
    <property type="project" value="UniProtKB-SubCell"/>
</dbReference>
<protein>
    <recommendedName>
        <fullName evidence="3">Movement protein TGBp3</fullName>
    </recommendedName>
    <alternativeName>
        <fullName evidence="12">7 kDa protein</fullName>
    </alternativeName>
    <alternativeName>
        <fullName evidence="13">Triple gene block 3 protein</fullName>
    </alternativeName>
</protein>
<evidence type="ECO:0000256" key="9">
    <source>
        <dbReference type="ARBA" id="ARBA00023136"/>
    </source>
</evidence>
<evidence type="ECO:0000256" key="4">
    <source>
        <dbReference type="ARBA" id="ARBA00022448"/>
    </source>
</evidence>